<protein>
    <submittedName>
        <fullName evidence="5">Por secretion system C-terminal sorting domain-containing protein</fullName>
    </submittedName>
</protein>
<dbReference type="Gene3D" id="3.40.390.10">
    <property type="entry name" value="Collagenase (Catalytic Domain)"/>
    <property type="match status" value="1"/>
</dbReference>
<dbReference type="AlphaFoldDB" id="A0A1I4ZCR5"/>
<accession>A0A1I4ZCR5</accession>
<dbReference type="Pfam" id="PF18962">
    <property type="entry name" value="Por_Secre_tail"/>
    <property type="match status" value="1"/>
</dbReference>
<dbReference type="Gene3D" id="2.60.120.260">
    <property type="entry name" value="Galactose-binding domain-like"/>
    <property type="match status" value="1"/>
</dbReference>
<dbReference type="GO" id="GO:0004252">
    <property type="term" value="F:serine-type endopeptidase activity"/>
    <property type="evidence" value="ECO:0007669"/>
    <property type="project" value="InterPro"/>
</dbReference>
<dbReference type="Pfam" id="PF13583">
    <property type="entry name" value="Reprolysin_4"/>
    <property type="match status" value="1"/>
</dbReference>
<dbReference type="NCBIfam" id="TIGR04183">
    <property type="entry name" value="Por_Secre_tail"/>
    <property type="match status" value="1"/>
</dbReference>
<dbReference type="PROSITE" id="PS51829">
    <property type="entry name" value="P_HOMO_B"/>
    <property type="match status" value="1"/>
</dbReference>
<evidence type="ECO:0000256" key="1">
    <source>
        <dbReference type="ARBA" id="ARBA00022670"/>
    </source>
</evidence>
<evidence type="ECO:0000259" key="4">
    <source>
        <dbReference type="PROSITE" id="PS51829"/>
    </source>
</evidence>
<dbReference type="Proteomes" id="UP000198705">
    <property type="component" value="Unassembled WGS sequence"/>
</dbReference>
<sequence>MKKFYLKFGITFLTIVLSMSLYGQNRNSIWQKVNKNDIRTTNLAERETMPERAEYFQLDLNQLKQQLTQAPDRNEFSGESNLIINFPNAQGELEGYRVKEASILAPELQSQVPNIRSYIGVSISNPSDVIRFSVTPKGLHTMTLSSERGTQYIDPYTKDSNIYLSYSRRDVSQENRRFECAVEDEGFQGEIQIEDVQSFRNANDGQLRNFRLALACTVEYAEFHWLAAGLTAADSETDKKNAVFAAMVVTMTRVNALYERELSLNMTIIANNLDIVFINGDIYTNDSGSAMLNQNQTVLTSIIGAANYDIGHVFSTGGGGVAIRSSPCTSANKAKGVTGLPSPVGDIFDYEYVAHEMGHQYGAPHTWNGNVGGCTSGQRTSSSAYEPGSGSTIMGYAGLCGDQNVQTFTDIYFHQNSLQLIWNNITTGNSQCATLSNSGNSAPTADAGANYTIPVSTPYKLTASSTDPDGVNGHTYTWEQYDLGPAGVPTETTTSGPLVRSITGTTNPVRYIPNIPDLLLQGGSTQWERLVSVARNINYRVTVRDNDARGGQTATDLMTANTVTAAGPFLVTSQNTPGVTWNQGETETITWDVAGTNANGVNTANVNILLSTDGGLTYDTVLASNVPNNGSYDIVVPNVVAPFCRVMVEAVGNIFFNINENNFAVGVTVTETCNNYESGDISLAIPDGLGTTGPQQGPPLINSIVVTEDVVIDDNITFNVDISHTFIGDFLIQIQHPDVATNNAFVNVYVGNCGNNEDFNVTFDSNGSPIVCGSPTVGTYAPANSMDIFNGLSSAGTWRVAVVDFFQGDTGVLNDWSIEICTTSLSTEEFESLDDLTVYPNPNNGDFNVKFNSTSNNDVIIEVLDIRGRKVFENSYRNTGVFNQSIKLDNVQSGMYLLNISEGNRKVTKKIVIN</sequence>
<evidence type="ECO:0000256" key="2">
    <source>
        <dbReference type="ARBA" id="ARBA00022729"/>
    </source>
</evidence>
<evidence type="ECO:0000313" key="5">
    <source>
        <dbReference type="EMBL" id="SFN47987.1"/>
    </source>
</evidence>
<dbReference type="InterPro" id="IPR026444">
    <property type="entry name" value="Secre_tail"/>
</dbReference>
<evidence type="ECO:0000256" key="3">
    <source>
        <dbReference type="ARBA" id="ARBA00022801"/>
    </source>
</evidence>
<dbReference type="GO" id="GO:0006508">
    <property type="term" value="P:proteolysis"/>
    <property type="evidence" value="ECO:0007669"/>
    <property type="project" value="UniProtKB-KW"/>
</dbReference>
<dbReference type="InterPro" id="IPR024079">
    <property type="entry name" value="MetalloPept_cat_dom_sf"/>
</dbReference>
<proteinExistence type="predicted"/>
<organism evidence="5 6">
    <name type="scientific">Bizionia echini</name>
    <dbReference type="NCBI Taxonomy" id="649333"/>
    <lineage>
        <taxon>Bacteria</taxon>
        <taxon>Pseudomonadati</taxon>
        <taxon>Bacteroidota</taxon>
        <taxon>Flavobacteriia</taxon>
        <taxon>Flavobacteriales</taxon>
        <taxon>Flavobacteriaceae</taxon>
        <taxon>Bizionia</taxon>
    </lineage>
</organism>
<dbReference type="RefSeq" id="WP_092206256.1">
    <property type="nucleotide sequence ID" value="NZ_FOVN01000001.1"/>
</dbReference>
<dbReference type="InterPro" id="IPR002884">
    <property type="entry name" value="P_dom"/>
</dbReference>
<keyword evidence="1" id="KW-0645">Protease</keyword>
<feature type="domain" description="P/Homo B" evidence="4">
    <location>
        <begin position="668"/>
        <end position="826"/>
    </location>
</feature>
<dbReference type="SUPFAM" id="SSF55486">
    <property type="entry name" value="Metalloproteases ('zincins'), catalytic domain"/>
    <property type="match status" value="1"/>
</dbReference>
<dbReference type="InterPro" id="IPR008979">
    <property type="entry name" value="Galactose-bd-like_sf"/>
</dbReference>
<keyword evidence="6" id="KW-1185">Reference proteome</keyword>
<gene>
    <name evidence="5" type="ORF">SAMN04487989_101722</name>
</gene>
<keyword evidence="2" id="KW-0732">Signal</keyword>
<reference evidence="6" key="1">
    <citation type="submission" date="2016-10" db="EMBL/GenBank/DDBJ databases">
        <authorList>
            <person name="Varghese N."/>
            <person name="Submissions S."/>
        </authorList>
    </citation>
    <scope>NUCLEOTIDE SEQUENCE [LARGE SCALE GENOMIC DNA]</scope>
    <source>
        <strain evidence="6">DSM 23925</strain>
    </source>
</reference>
<dbReference type="SUPFAM" id="SSF49785">
    <property type="entry name" value="Galactose-binding domain-like"/>
    <property type="match status" value="1"/>
</dbReference>
<dbReference type="GO" id="GO:0008237">
    <property type="term" value="F:metallopeptidase activity"/>
    <property type="evidence" value="ECO:0007669"/>
    <property type="project" value="InterPro"/>
</dbReference>
<dbReference type="STRING" id="649333.SAMN04487989_101722"/>
<dbReference type="EMBL" id="FOVN01000001">
    <property type="protein sequence ID" value="SFN47987.1"/>
    <property type="molecule type" value="Genomic_DNA"/>
</dbReference>
<keyword evidence="3" id="KW-0378">Hydrolase</keyword>
<dbReference type="OrthoDB" id="9792152at2"/>
<evidence type="ECO:0000313" key="6">
    <source>
        <dbReference type="Proteomes" id="UP000198705"/>
    </source>
</evidence>
<name>A0A1I4ZCR5_9FLAO</name>